<evidence type="ECO:0000313" key="4">
    <source>
        <dbReference type="Proteomes" id="UP000220340"/>
    </source>
</evidence>
<organism evidence="3 4">
    <name type="scientific">Mycolicibacterium diernhoferi</name>
    <dbReference type="NCBI Taxonomy" id="1801"/>
    <lineage>
        <taxon>Bacteria</taxon>
        <taxon>Bacillati</taxon>
        <taxon>Actinomycetota</taxon>
        <taxon>Actinomycetes</taxon>
        <taxon>Mycobacteriales</taxon>
        <taxon>Mycobacteriaceae</taxon>
        <taxon>Mycolicibacterium</taxon>
    </lineage>
</organism>
<dbReference type="SUPFAM" id="SSF63829">
    <property type="entry name" value="Calcium-dependent phosphotriesterase"/>
    <property type="match status" value="1"/>
</dbReference>
<sequence>MARRSSGDKRSDARRRPGQAHHHLDPVDPRADHRHGHGHADHDLTQRRPTRAPVGGPASPRTTSACRTEPRARYLCAVCNVRLPPGSAETDSARTDLPTDLHQESDPMPSSDSRPNPGGADVKRRAGAALAMCLVATSSALAGCASTITSPIALDYLGRHQEARVLTADGGTGGLSAVGYDSEHDVFYLAGLADPGAGSATPSADLNPGFHVTRMRLHSDGVRSVQVLRSHSWTTVSGTASDIPSINLKRWIATSGAEAIAADPRRNRLYWSSAGEPMSDGENPTIRVADIHGLTLGTFTLPRALRASGSHRVRADHTLTGLALTPTGRWLWAAMRGPLLQDGPLPTPARGALTRITRFDPDTRTATAQYAYPLDPSTGAESENGLSDLLALDDSSFLAVERGSGPKSARIFHATVGDADNVLDRPALDGQTVRVVTKTKVLDFAAEPGLPPLGRFQGVTLGPVLPDGRQSVMLVSADGIAGARDHQVLTFALRSARCEIRPHIRGYQLPQFSATGPKGTAPCHTHETPE</sequence>
<protein>
    <recommendedName>
        <fullName evidence="2">Phytase-like domain-containing protein</fullName>
    </recommendedName>
</protein>
<dbReference type="Proteomes" id="UP000220340">
    <property type="component" value="Unassembled WGS sequence"/>
</dbReference>
<feature type="compositionally biased region" description="Basic and acidic residues" evidence="1">
    <location>
        <begin position="91"/>
        <end position="105"/>
    </location>
</feature>
<dbReference type="AlphaFoldDB" id="A0A2A7NZZ6"/>
<feature type="region of interest" description="Disordered" evidence="1">
    <location>
        <begin position="509"/>
        <end position="530"/>
    </location>
</feature>
<feature type="compositionally biased region" description="Basic and acidic residues" evidence="1">
    <location>
        <begin position="1"/>
        <end position="15"/>
    </location>
</feature>
<gene>
    <name evidence="3" type="ORF">CRI78_04145</name>
</gene>
<keyword evidence="4" id="KW-1185">Reference proteome</keyword>
<feature type="compositionally biased region" description="Basic and acidic residues" evidence="1">
    <location>
        <begin position="22"/>
        <end position="31"/>
    </location>
</feature>
<feature type="region of interest" description="Disordered" evidence="1">
    <location>
        <begin position="85"/>
        <end position="122"/>
    </location>
</feature>
<evidence type="ECO:0000313" key="3">
    <source>
        <dbReference type="EMBL" id="PEG55820.1"/>
    </source>
</evidence>
<feature type="region of interest" description="Disordered" evidence="1">
    <location>
        <begin position="1"/>
        <end position="67"/>
    </location>
</feature>
<name>A0A2A7NZZ6_9MYCO</name>
<evidence type="ECO:0000256" key="1">
    <source>
        <dbReference type="SAM" id="MobiDB-lite"/>
    </source>
</evidence>
<dbReference type="Pfam" id="PF13449">
    <property type="entry name" value="Phytase-like"/>
    <property type="match status" value="1"/>
</dbReference>
<feature type="domain" description="Phytase-like" evidence="2">
    <location>
        <begin position="172"/>
        <end position="476"/>
    </location>
</feature>
<proteinExistence type="predicted"/>
<dbReference type="EMBL" id="PDCR01000004">
    <property type="protein sequence ID" value="PEG55820.1"/>
    <property type="molecule type" value="Genomic_DNA"/>
</dbReference>
<dbReference type="InterPro" id="IPR027372">
    <property type="entry name" value="Phytase-like_dom"/>
</dbReference>
<evidence type="ECO:0000259" key="2">
    <source>
        <dbReference type="Pfam" id="PF13449"/>
    </source>
</evidence>
<dbReference type="OrthoDB" id="9798539at2"/>
<reference evidence="3 4" key="1">
    <citation type="submission" date="2017-10" db="EMBL/GenBank/DDBJ databases">
        <title>The new phylogeny of genus Mycobacterium.</title>
        <authorList>
            <person name="Tortoli E."/>
            <person name="Trovato A."/>
            <person name="Cirillo D.M."/>
        </authorList>
    </citation>
    <scope>NUCLEOTIDE SEQUENCE [LARGE SCALE GENOMIC DNA]</scope>
    <source>
        <strain evidence="3 4">IP141170001</strain>
    </source>
</reference>
<accession>A0A2A7NZZ6</accession>
<comment type="caution">
    <text evidence="3">The sequence shown here is derived from an EMBL/GenBank/DDBJ whole genome shotgun (WGS) entry which is preliminary data.</text>
</comment>